<dbReference type="EMBL" id="CM056742">
    <property type="protein sequence ID" value="KAJ8677598.1"/>
    <property type="molecule type" value="Genomic_DNA"/>
</dbReference>
<reference evidence="1" key="1">
    <citation type="submission" date="2023-04" db="EMBL/GenBank/DDBJ databases">
        <title>A chromosome-level genome assembly of the parasitoid wasp Eretmocerus hayati.</title>
        <authorList>
            <person name="Zhong Y."/>
            <person name="Liu S."/>
            <person name="Liu Y."/>
        </authorList>
    </citation>
    <scope>NUCLEOTIDE SEQUENCE</scope>
    <source>
        <strain evidence="1">ZJU_SS_LIU_2023</strain>
    </source>
</reference>
<evidence type="ECO:0000313" key="1">
    <source>
        <dbReference type="EMBL" id="KAJ8677598.1"/>
    </source>
</evidence>
<gene>
    <name evidence="1" type="ORF">QAD02_013385</name>
</gene>
<comment type="caution">
    <text evidence="1">The sequence shown here is derived from an EMBL/GenBank/DDBJ whole genome shotgun (WGS) entry which is preliminary data.</text>
</comment>
<dbReference type="Proteomes" id="UP001239111">
    <property type="component" value="Chromosome 2"/>
</dbReference>
<organism evidence="1 2">
    <name type="scientific">Eretmocerus hayati</name>
    <dbReference type="NCBI Taxonomy" id="131215"/>
    <lineage>
        <taxon>Eukaryota</taxon>
        <taxon>Metazoa</taxon>
        <taxon>Ecdysozoa</taxon>
        <taxon>Arthropoda</taxon>
        <taxon>Hexapoda</taxon>
        <taxon>Insecta</taxon>
        <taxon>Pterygota</taxon>
        <taxon>Neoptera</taxon>
        <taxon>Endopterygota</taxon>
        <taxon>Hymenoptera</taxon>
        <taxon>Apocrita</taxon>
        <taxon>Proctotrupomorpha</taxon>
        <taxon>Chalcidoidea</taxon>
        <taxon>Aphelinidae</taxon>
        <taxon>Aphelininae</taxon>
        <taxon>Eretmocerus</taxon>
    </lineage>
</organism>
<accession>A0ACC2P3B3</accession>
<evidence type="ECO:0000313" key="2">
    <source>
        <dbReference type="Proteomes" id="UP001239111"/>
    </source>
</evidence>
<proteinExistence type="predicted"/>
<sequence length="364" mass="41232">MSERRDSPPPERWDSPPEDRPRRPNQETPERTDPPPSERRNTPPEDNLCRSNRDAGIEVEPMLRHRDGSKRRRRNPHRQLTIEDYMDYEEAEVDRYSPPAGPATLVREERPGPPVSLGSSTPSGGNRAHDAHSGHPRPSSCRAKRAGARSTPRRAAETTTSSSRPLPTNVEEYARRRTPEEVDPAPPARLEEGTHTPTVTRTQTPAQSPIRSQTPEATTPTEQTGAAHPDGYAFMSNGKIESHEGVFSGFRKRFPNLIPVFAMIDMEPAMAEAFKKKFPGIPVYKCFFHHSQAVLDNAQKKGVALAKNNKRDNPVMHNSLKKCIGIVKLPEEAMERGFKFVTEECEEKFRDGEWDWFNEYLRNQ</sequence>
<protein>
    <submittedName>
        <fullName evidence="1">Uncharacterized protein</fullName>
    </submittedName>
</protein>
<name>A0ACC2P3B3_9HYME</name>
<keyword evidence="2" id="KW-1185">Reference proteome</keyword>